<comment type="caution">
    <text evidence="2">The sequence shown here is derived from an EMBL/GenBank/DDBJ whole genome shotgun (WGS) entry which is preliminary data.</text>
</comment>
<evidence type="ECO:0000313" key="2">
    <source>
        <dbReference type="EMBL" id="KGF90125.1"/>
    </source>
</evidence>
<dbReference type="Proteomes" id="UP000030491">
    <property type="component" value="Unassembled WGS sequence"/>
</dbReference>
<reference evidence="3" key="1">
    <citation type="journal article" date="2014" name="Sci. Data">
        <title>Genomes of diverse isolates of the marine cyanobacterium Prochlorococcus.</title>
        <authorList>
            <person name="Biller S."/>
            <person name="Berube P."/>
            <person name="Thompson J."/>
            <person name="Kelly L."/>
            <person name="Roggensack S."/>
            <person name="Awad L."/>
            <person name="Roache-Johnson K."/>
            <person name="Ding H."/>
            <person name="Giovannoni S.J."/>
            <person name="Moore L.R."/>
            <person name="Chisholm S.W."/>
        </authorList>
    </citation>
    <scope>NUCLEOTIDE SEQUENCE [LARGE SCALE GENOMIC DNA]</scope>
</reference>
<dbReference type="AlphaFoldDB" id="A0A0A1ZL62"/>
<dbReference type="RefSeq" id="WP_275040541.1">
    <property type="nucleotide sequence ID" value="NZ_JNAJ01000018.1"/>
</dbReference>
<evidence type="ECO:0000313" key="3">
    <source>
        <dbReference type="Proteomes" id="UP000030491"/>
    </source>
</evidence>
<feature type="region of interest" description="Disordered" evidence="1">
    <location>
        <begin position="1"/>
        <end position="41"/>
    </location>
</feature>
<feature type="compositionally biased region" description="Basic and acidic residues" evidence="1">
    <location>
        <begin position="17"/>
        <end position="26"/>
    </location>
</feature>
<proteinExistence type="predicted"/>
<organism evidence="2 3">
    <name type="scientific">Prochlorococcus marinus str. MIT 9116</name>
    <dbReference type="NCBI Taxonomy" id="167544"/>
    <lineage>
        <taxon>Bacteria</taxon>
        <taxon>Bacillati</taxon>
        <taxon>Cyanobacteriota</taxon>
        <taxon>Cyanophyceae</taxon>
        <taxon>Synechococcales</taxon>
        <taxon>Prochlorococcaceae</taxon>
        <taxon>Prochlorococcus</taxon>
    </lineage>
</organism>
<accession>A0A0A1ZL62</accession>
<protein>
    <submittedName>
        <fullName evidence="2">Uncharacterized protein</fullName>
    </submittedName>
</protein>
<dbReference type="EMBL" id="JNAJ01000018">
    <property type="protein sequence ID" value="KGF90125.1"/>
    <property type="molecule type" value="Genomic_DNA"/>
</dbReference>
<gene>
    <name evidence="2" type="ORF">EU93_1989</name>
</gene>
<evidence type="ECO:0000256" key="1">
    <source>
        <dbReference type="SAM" id="MobiDB-lite"/>
    </source>
</evidence>
<name>A0A0A1ZL62_PROMR</name>
<sequence>MEKERNYDNDGLDPSDEYFRKKEKSNDNTYSPPQESEPPHY</sequence>